<dbReference type="PANTHER" id="PTHR33112:SF12">
    <property type="entry name" value="HETEROKARYON INCOMPATIBILITY DOMAIN-CONTAINING PROTEIN"/>
    <property type="match status" value="1"/>
</dbReference>
<keyword evidence="3" id="KW-1185">Reference proteome</keyword>
<accession>A0ABR1T3S4</accession>
<reference evidence="2 3" key="1">
    <citation type="submission" date="2023-01" db="EMBL/GenBank/DDBJ databases">
        <title>Analysis of 21 Apiospora genomes using comparative genomics revels a genus with tremendous synthesis potential of carbohydrate active enzymes and secondary metabolites.</title>
        <authorList>
            <person name="Sorensen T."/>
        </authorList>
    </citation>
    <scope>NUCLEOTIDE SEQUENCE [LARGE SCALE GENOMIC DNA]</scope>
    <source>
        <strain evidence="2 3">CBS 20057</strain>
    </source>
</reference>
<evidence type="ECO:0000259" key="1">
    <source>
        <dbReference type="Pfam" id="PF06985"/>
    </source>
</evidence>
<dbReference type="InterPro" id="IPR010730">
    <property type="entry name" value="HET"/>
</dbReference>
<name>A0ABR1T3S4_9PEZI</name>
<sequence>MVQSTSPSGVVVKIMGPIYLLDCNDSLYGPDWEQTQRRHIEQSLPLGIWILLDVSFQPEPQPDDPTQAGTDSEMPETVSFTPRIRAYYAQDDTLYNVEDGNVPHFDISTMKGWLRFCEENHGPKCMGIAEPTEEIAVSSKPNRPRSSQIFARNISSIRNKVTKVIARPTVDRFFQNIERRILPNQDIQSQPATSKGAPDTRVAFVALSYMWNSGGVGSCDLKLEKANIEDLVKPGSLTESTIPKVIIHAISLCRDLGKQFLWVYRLCIVQDDEDTKSIQIQAMGSIYRSASFTIIAALDSRTTNTGLPGHAEQARRPWSSAFRPPLKYNRETVDPNGLRTIADPSMWNRRGWTFQERLLSRRCLFITEYQAIFQCSSAVAEEEFTWDRDCPTTRPANRAIQEARTDSNECSAPLRLPEQPGLPGMPGRVEAFTEKHFFPDMPTFESYQHWVKDYSSRELTFETDILKAFSGVANVIATGFGSRMLFGLPERILPQCIRWTCDGALVRRGSSTAIPSWSWASCAKPVNYKFFDEKIEANMCSIVQYYYQDPDEGLRELAIEQRWMDHVITISALGKLERLPPLTSGKALPAEWRSNSIWRDCVHNPWQAASRTAHDPEAIKVAAALPGSLVFNTTVATVYIGDLEGDDGDGKTVSFHNASGEVVGHFPSMGRDWSCAQQSLNGDEKAIECVVLGGYLAPYRQRKWLPWIGTNDPMIKMTVWKMTVMLVERLSYKPFVARRVAVGTVNVCSWNTSSPRWETVVLC</sequence>
<protein>
    <recommendedName>
        <fullName evidence="1">Heterokaryon incompatibility domain-containing protein</fullName>
    </recommendedName>
</protein>
<dbReference type="Proteomes" id="UP001396898">
    <property type="component" value="Unassembled WGS sequence"/>
</dbReference>
<dbReference type="Pfam" id="PF06985">
    <property type="entry name" value="HET"/>
    <property type="match status" value="1"/>
</dbReference>
<dbReference type="EMBL" id="JAQQWI010000001">
    <property type="protein sequence ID" value="KAK8040701.1"/>
    <property type="molecule type" value="Genomic_DNA"/>
</dbReference>
<feature type="domain" description="Heterokaryon incompatibility" evidence="1">
    <location>
        <begin position="204"/>
        <end position="356"/>
    </location>
</feature>
<dbReference type="PANTHER" id="PTHR33112">
    <property type="entry name" value="DOMAIN PROTEIN, PUTATIVE-RELATED"/>
    <property type="match status" value="1"/>
</dbReference>
<organism evidence="2 3">
    <name type="scientific">Apiospora marii</name>
    <dbReference type="NCBI Taxonomy" id="335849"/>
    <lineage>
        <taxon>Eukaryota</taxon>
        <taxon>Fungi</taxon>
        <taxon>Dikarya</taxon>
        <taxon>Ascomycota</taxon>
        <taxon>Pezizomycotina</taxon>
        <taxon>Sordariomycetes</taxon>
        <taxon>Xylariomycetidae</taxon>
        <taxon>Amphisphaeriales</taxon>
        <taxon>Apiosporaceae</taxon>
        <taxon>Apiospora</taxon>
    </lineage>
</organism>
<proteinExistence type="predicted"/>
<evidence type="ECO:0000313" key="2">
    <source>
        <dbReference type="EMBL" id="KAK8040701.1"/>
    </source>
</evidence>
<comment type="caution">
    <text evidence="2">The sequence shown here is derived from an EMBL/GenBank/DDBJ whole genome shotgun (WGS) entry which is preliminary data.</text>
</comment>
<evidence type="ECO:0000313" key="3">
    <source>
        <dbReference type="Proteomes" id="UP001396898"/>
    </source>
</evidence>
<gene>
    <name evidence="2" type="ORF">PG991_000489</name>
</gene>